<dbReference type="Pfam" id="PF04749">
    <property type="entry name" value="PLAC8"/>
    <property type="match status" value="1"/>
</dbReference>
<name>A0A4S4E5A9_CAMSN</name>
<protein>
    <submittedName>
        <fullName evidence="1">Uncharacterized protein</fullName>
    </submittedName>
</protein>
<dbReference type="AlphaFoldDB" id="A0A4S4E5A9"/>
<gene>
    <name evidence="1" type="ORF">TEA_012524</name>
</gene>
<sequence length="182" mass="19335">MCQNKPPISPTVPLGAVAAEPPVPVVPTPPGPASYSFPPFPNHLPQGEWSSGLCDCLDDPSICVATAFLPCVTMGKIAHMVDRGTISCFAASMIYIALGYAGCASMYGCTYRTKLRGLFGLPEGSIPDGLVHCLCCFCALCQDYRELKNRGADPSLGWEANVEKWNQEGITAPPVVEPGMAR</sequence>
<comment type="caution">
    <text evidence="1">The sequence shown here is derived from an EMBL/GenBank/DDBJ whole genome shotgun (WGS) entry which is preliminary data.</text>
</comment>
<reference evidence="1 2" key="1">
    <citation type="journal article" date="2018" name="Proc. Natl. Acad. Sci. U.S.A.">
        <title>Draft genome sequence of Camellia sinensis var. sinensis provides insights into the evolution of the tea genome and tea quality.</title>
        <authorList>
            <person name="Wei C."/>
            <person name="Yang H."/>
            <person name="Wang S."/>
            <person name="Zhao J."/>
            <person name="Liu C."/>
            <person name="Gao L."/>
            <person name="Xia E."/>
            <person name="Lu Y."/>
            <person name="Tai Y."/>
            <person name="She G."/>
            <person name="Sun J."/>
            <person name="Cao H."/>
            <person name="Tong W."/>
            <person name="Gao Q."/>
            <person name="Li Y."/>
            <person name="Deng W."/>
            <person name="Jiang X."/>
            <person name="Wang W."/>
            <person name="Chen Q."/>
            <person name="Zhang S."/>
            <person name="Li H."/>
            <person name="Wu J."/>
            <person name="Wang P."/>
            <person name="Li P."/>
            <person name="Shi C."/>
            <person name="Zheng F."/>
            <person name="Jian J."/>
            <person name="Huang B."/>
            <person name="Shan D."/>
            <person name="Shi M."/>
            <person name="Fang C."/>
            <person name="Yue Y."/>
            <person name="Li F."/>
            <person name="Li D."/>
            <person name="Wei S."/>
            <person name="Han B."/>
            <person name="Jiang C."/>
            <person name="Yin Y."/>
            <person name="Xia T."/>
            <person name="Zhang Z."/>
            <person name="Bennetzen J.L."/>
            <person name="Zhao S."/>
            <person name="Wan X."/>
        </authorList>
    </citation>
    <scope>NUCLEOTIDE SEQUENCE [LARGE SCALE GENOMIC DNA]</scope>
    <source>
        <strain evidence="2">cv. Shuchazao</strain>
        <tissue evidence="1">Leaf</tissue>
    </source>
</reference>
<dbReference type="PANTHER" id="PTHR15907">
    <property type="entry name" value="DUF614 FAMILY PROTEIN-RELATED"/>
    <property type="match status" value="1"/>
</dbReference>
<organism evidence="1 2">
    <name type="scientific">Camellia sinensis var. sinensis</name>
    <name type="common">China tea</name>
    <dbReference type="NCBI Taxonomy" id="542762"/>
    <lineage>
        <taxon>Eukaryota</taxon>
        <taxon>Viridiplantae</taxon>
        <taxon>Streptophyta</taxon>
        <taxon>Embryophyta</taxon>
        <taxon>Tracheophyta</taxon>
        <taxon>Spermatophyta</taxon>
        <taxon>Magnoliopsida</taxon>
        <taxon>eudicotyledons</taxon>
        <taxon>Gunneridae</taxon>
        <taxon>Pentapetalae</taxon>
        <taxon>asterids</taxon>
        <taxon>Ericales</taxon>
        <taxon>Theaceae</taxon>
        <taxon>Camellia</taxon>
    </lineage>
</organism>
<keyword evidence="2" id="KW-1185">Reference proteome</keyword>
<proteinExistence type="predicted"/>
<dbReference type="Proteomes" id="UP000306102">
    <property type="component" value="Unassembled WGS sequence"/>
</dbReference>
<accession>A0A4S4E5A9</accession>
<evidence type="ECO:0000313" key="2">
    <source>
        <dbReference type="Proteomes" id="UP000306102"/>
    </source>
</evidence>
<evidence type="ECO:0000313" key="1">
    <source>
        <dbReference type="EMBL" id="THG10496.1"/>
    </source>
</evidence>
<dbReference type="NCBIfam" id="TIGR01571">
    <property type="entry name" value="A_thal_Cys_rich"/>
    <property type="match status" value="1"/>
</dbReference>
<dbReference type="EMBL" id="SDRB02007868">
    <property type="protein sequence ID" value="THG10496.1"/>
    <property type="molecule type" value="Genomic_DNA"/>
</dbReference>
<dbReference type="InterPro" id="IPR006461">
    <property type="entry name" value="PLAC_motif_containing"/>
</dbReference>
<dbReference type="STRING" id="542762.A0A4S4E5A9"/>